<name>A0A1M5WZ74_9FLAO</name>
<dbReference type="Proteomes" id="UP000184109">
    <property type="component" value="Unassembled WGS sequence"/>
</dbReference>
<dbReference type="EMBL" id="FQXQ01000008">
    <property type="protein sequence ID" value="SHH92986.1"/>
    <property type="molecule type" value="Genomic_DNA"/>
</dbReference>
<feature type="domain" description="Xylose isomerase-like TIM barrel" evidence="1">
    <location>
        <begin position="21"/>
        <end position="184"/>
    </location>
</feature>
<accession>A0A1M5WZ74</accession>
<dbReference type="AlphaFoldDB" id="A0A1M5WZ74"/>
<evidence type="ECO:0000313" key="3">
    <source>
        <dbReference type="Proteomes" id="UP000184109"/>
    </source>
</evidence>
<dbReference type="GO" id="GO:0016853">
    <property type="term" value="F:isomerase activity"/>
    <property type="evidence" value="ECO:0007669"/>
    <property type="project" value="UniProtKB-KW"/>
</dbReference>
<dbReference type="OrthoDB" id="2555274at2"/>
<gene>
    <name evidence="2" type="ORF">SAMN05444281_2776</name>
</gene>
<dbReference type="InterPro" id="IPR013022">
    <property type="entry name" value="Xyl_isomerase-like_TIM-brl"/>
</dbReference>
<dbReference type="STRING" id="1195760.SAMN05444281_2776"/>
<dbReference type="Pfam" id="PF01261">
    <property type="entry name" value="AP_endonuc_2"/>
    <property type="match status" value="1"/>
</dbReference>
<keyword evidence="2" id="KW-0413">Isomerase</keyword>
<dbReference type="InterPro" id="IPR036237">
    <property type="entry name" value="Xyl_isomerase-like_sf"/>
</dbReference>
<reference evidence="3" key="1">
    <citation type="submission" date="2016-11" db="EMBL/GenBank/DDBJ databases">
        <authorList>
            <person name="Varghese N."/>
            <person name="Submissions S."/>
        </authorList>
    </citation>
    <scope>NUCLEOTIDE SEQUENCE [LARGE SCALE GENOMIC DNA]</scope>
    <source>
        <strain evidence="3">DSM 100572</strain>
    </source>
</reference>
<organism evidence="2 3">
    <name type="scientific">Wenyingzhuangia marina</name>
    <dbReference type="NCBI Taxonomy" id="1195760"/>
    <lineage>
        <taxon>Bacteria</taxon>
        <taxon>Pseudomonadati</taxon>
        <taxon>Bacteroidota</taxon>
        <taxon>Flavobacteriia</taxon>
        <taxon>Flavobacteriales</taxon>
        <taxon>Flavobacteriaceae</taxon>
        <taxon>Wenyingzhuangia</taxon>
    </lineage>
</organism>
<protein>
    <submittedName>
        <fullName evidence="2">Sugar phosphate isomerase/epimerase</fullName>
    </submittedName>
</protein>
<dbReference type="SUPFAM" id="SSF51658">
    <property type="entry name" value="Xylose isomerase-like"/>
    <property type="match status" value="1"/>
</dbReference>
<evidence type="ECO:0000313" key="2">
    <source>
        <dbReference type="EMBL" id="SHH92986.1"/>
    </source>
</evidence>
<sequence>MKIKYFCPIWGSTDMEYAAFFEKAKNAGYDGVEMSLPMDDAEKKEILVLLKEYDLELIAQHWETLTADFELHKKEYKARMINLASAKPLLVNTQTGKDFFTFEQNAELINIAKEVSQEYGVKIIHETHRGKFSFAAHIVSQFLSKIPDLKLTLDISHWCNVAETLLEDQTEAVDLAIERTEHIHSRVGFSEGPQIPDPRAPEWKEVLETHTNWWQKVIDKRRAEGRTEFTIAPEFGPYPYMTQLPFKNEPITDQWTVNVFMMEHLKKTLK</sequence>
<dbReference type="RefSeq" id="WP_073122573.1">
    <property type="nucleotide sequence ID" value="NZ_BMEN01000008.1"/>
</dbReference>
<keyword evidence="3" id="KW-1185">Reference proteome</keyword>
<evidence type="ECO:0000259" key="1">
    <source>
        <dbReference type="Pfam" id="PF01261"/>
    </source>
</evidence>
<dbReference type="Gene3D" id="3.20.20.150">
    <property type="entry name" value="Divalent-metal-dependent TIM barrel enzymes"/>
    <property type="match status" value="1"/>
</dbReference>
<proteinExistence type="predicted"/>